<evidence type="ECO:0000313" key="3">
    <source>
        <dbReference type="EMBL" id="GDY41972.1"/>
    </source>
</evidence>
<dbReference type="InterPro" id="IPR027417">
    <property type="entry name" value="P-loop_NTPase"/>
</dbReference>
<protein>
    <recommendedName>
        <fullName evidence="5">Helicase ATP-binding domain-containing protein</fullName>
    </recommendedName>
</protein>
<keyword evidence="2" id="KW-0067">ATP-binding</keyword>
<keyword evidence="1" id="KW-0378">Hydrolase</keyword>
<dbReference type="Proteomes" id="UP000299290">
    <property type="component" value="Unassembled WGS sequence"/>
</dbReference>
<dbReference type="AlphaFoldDB" id="A0A4D4K1L9"/>
<evidence type="ECO:0000313" key="4">
    <source>
        <dbReference type="Proteomes" id="UP000299290"/>
    </source>
</evidence>
<comment type="caution">
    <text evidence="3">The sequence shown here is derived from an EMBL/GenBank/DDBJ whole genome shotgun (WGS) entry which is preliminary data.</text>
</comment>
<dbReference type="EMBL" id="BJHV01000001">
    <property type="protein sequence ID" value="GDY41972.1"/>
    <property type="molecule type" value="Genomic_DNA"/>
</dbReference>
<evidence type="ECO:0000256" key="1">
    <source>
        <dbReference type="ARBA" id="ARBA00022801"/>
    </source>
</evidence>
<evidence type="ECO:0000256" key="2">
    <source>
        <dbReference type="ARBA" id="ARBA00022806"/>
    </source>
</evidence>
<dbReference type="PANTHER" id="PTHR43519">
    <property type="entry name" value="ATP-DEPENDENT RNA HELICASE HRPB"/>
    <property type="match status" value="1"/>
</dbReference>
<dbReference type="Gene3D" id="3.40.50.300">
    <property type="entry name" value="P-loop containing nucleotide triphosphate hydrolases"/>
    <property type="match status" value="1"/>
</dbReference>
<dbReference type="GO" id="GO:0004386">
    <property type="term" value="F:helicase activity"/>
    <property type="evidence" value="ECO:0007669"/>
    <property type="project" value="UniProtKB-KW"/>
</dbReference>
<dbReference type="GO" id="GO:0016787">
    <property type="term" value="F:hydrolase activity"/>
    <property type="evidence" value="ECO:0007669"/>
    <property type="project" value="UniProtKB-KW"/>
</dbReference>
<gene>
    <name evidence="3" type="ORF">SANT12839_028540</name>
</gene>
<evidence type="ECO:0008006" key="5">
    <source>
        <dbReference type="Google" id="ProtNLM"/>
    </source>
</evidence>
<sequence>MRAGLSGIGAEPLTTPGDPRAEALDRLPVREAVPALLRALDDRGVAVLCGPPGTGKTTLVPLVLAGLVGGGPVRRVLVAEPRRIAARAAARRMAWLLGERPGGKVGFTVRGERQAGRGTVVEVVTTGVLLATAATRPGAGRGRRGRSRRMP</sequence>
<name>A0A4D4K1L9_9ACTN</name>
<accession>A0A4D4K1L9</accession>
<keyword evidence="2" id="KW-0347">Helicase</keyword>
<reference evidence="3 4" key="1">
    <citation type="journal article" date="2020" name="Int. J. Syst. Evol. Microbiol.">
        <title>Reclassification of Streptomyces castelarensis and Streptomyces sporoclivatus as later heterotypic synonyms of Streptomyces antimycoticus.</title>
        <authorList>
            <person name="Komaki H."/>
            <person name="Tamura T."/>
        </authorList>
    </citation>
    <scope>NUCLEOTIDE SEQUENCE [LARGE SCALE GENOMIC DNA]</scope>
    <source>
        <strain evidence="3 4">NBRC 12839</strain>
    </source>
</reference>
<dbReference type="PANTHER" id="PTHR43519:SF1">
    <property type="entry name" value="ATP-DEPENDENT RNA HELICASE HRPB"/>
    <property type="match status" value="1"/>
</dbReference>
<organism evidence="3 4">
    <name type="scientific">Streptomyces antimycoticus</name>
    <dbReference type="NCBI Taxonomy" id="68175"/>
    <lineage>
        <taxon>Bacteria</taxon>
        <taxon>Bacillati</taxon>
        <taxon>Actinomycetota</taxon>
        <taxon>Actinomycetes</taxon>
        <taxon>Kitasatosporales</taxon>
        <taxon>Streptomycetaceae</taxon>
        <taxon>Streptomyces</taxon>
        <taxon>Streptomyces violaceusniger group</taxon>
    </lineage>
</organism>
<keyword evidence="2" id="KW-0547">Nucleotide-binding</keyword>
<dbReference type="SUPFAM" id="SSF52540">
    <property type="entry name" value="P-loop containing nucleoside triphosphate hydrolases"/>
    <property type="match status" value="1"/>
</dbReference>
<proteinExistence type="predicted"/>
<keyword evidence="4" id="KW-1185">Reference proteome</keyword>